<proteinExistence type="predicted"/>
<protein>
    <submittedName>
        <fullName evidence="2">Uncharacterized protein</fullName>
    </submittedName>
</protein>
<feature type="region of interest" description="Disordered" evidence="1">
    <location>
        <begin position="69"/>
        <end position="89"/>
    </location>
</feature>
<comment type="caution">
    <text evidence="2">The sequence shown here is derived from an EMBL/GenBank/DDBJ whole genome shotgun (WGS) entry which is preliminary data.</text>
</comment>
<sequence length="89" mass="10279">MCIYNQAKRSKTCNDRLPRPLFGRIARRNKQLATHQITRDFVASAIGTRLSRFIVNDRLHEKRVVFKKTHDSTKADNEMPPAALVKRSS</sequence>
<evidence type="ECO:0000313" key="2">
    <source>
        <dbReference type="EMBL" id="GFT57022.1"/>
    </source>
</evidence>
<evidence type="ECO:0000313" key="3">
    <source>
        <dbReference type="Proteomes" id="UP000887013"/>
    </source>
</evidence>
<reference evidence="2" key="1">
    <citation type="submission" date="2020-08" db="EMBL/GenBank/DDBJ databases">
        <title>Multicomponent nature underlies the extraordinary mechanical properties of spider dragline silk.</title>
        <authorList>
            <person name="Kono N."/>
            <person name="Nakamura H."/>
            <person name="Mori M."/>
            <person name="Yoshida Y."/>
            <person name="Ohtoshi R."/>
            <person name="Malay A.D."/>
            <person name="Moran D.A.P."/>
            <person name="Tomita M."/>
            <person name="Numata K."/>
            <person name="Arakawa K."/>
        </authorList>
    </citation>
    <scope>NUCLEOTIDE SEQUENCE</scope>
</reference>
<dbReference type="EMBL" id="BMAW01113417">
    <property type="protein sequence ID" value="GFT57022.1"/>
    <property type="molecule type" value="Genomic_DNA"/>
</dbReference>
<dbReference type="Proteomes" id="UP000887013">
    <property type="component" value="Unassembled WGS sequence"/>
</dbReference>
<name>A0A8X6PAJ1_NEPPI</name>
<organism evidence="2 3">
    <name type="scientific">Nephila pilipes</name>
    <name type="common">Giant wood spider</name>
    <name type="synonym">Nephila maculata</name>
    <dbReference type="NCBI Taxonomy" id="299642"/>
    <lineage>
        <taxon>Eukaryota</taxon>
        <taxon>Metazoa</taxon>
        <taxon>Ecdysozoa</taxon>
        <taxon>Arthropoda</taxon>
        <taxon>Chelicerata</taxon>
        <taxon>Arachnida</taxon>
        <taxon>Araneae</taxon>
        <taxon>Araneomorphae</taxon>
        <taxon>Entelegynae</taxon>
        <taxon>Araneoidea</taxon>
        <taxon>Nephilidae</taxon>
        <taxon>Nephila</taxon>
    </lineage>
</organism>
<accession>A0A8X6PAJ1</accession>
<evidence type="ECO:0000256" key="1">
    <source>
        <dbReference type="SAM" id="MobiDB-lite"/>
    </source>
</evidence>
<gene>
    <name evidence="2" type="ORF">NPIL_426571</name>
</gene>
<dbReference type="AlphaFoldDB" id="A0A8X6PAJ1"/>
<keyword evidence="3" id="KW-1185">Reference proteome</keyword>